<organism evidence="1 2">
    <name type="scientific">Oleoguttula mirabilis</name>
    <dbReference type="NCBI Taxonomy" id="1507867"/>
    <lineage>
        <taxon>Eukaryota</taxon>
        <taxon>Fungi</taxon>
        <taxon>Dikarya</taxon>
        <taxon>Ascomycota</taxon>
        <taxon>Pezizomycotina</taxon>
        <taxon>Dothideomycetes</taxon>
        <taxon>Dothideomycetidae</taxon>
        <taxon>Mycosphaerellales</taxon>
        <taxon>Teratosphaeriaceae</taxon>
        <taxon>Oleoguttula</taxon>
    </lineage>
</organism>
<sequence>MGQYWKIINIDKAQSLENHGGLKLWEILMSTVAETLVDMLKLPRLLQYRFNDAAVAVARAKHVSSRLVALPQELIDAITALIESDTDVICLGLTNSDFFRLLAPELKKAVVRDEAPWAGDRLIFVGDYAHGVPDGLLADHELTDITSQHDLEDSEWKEYAQEPTEEAILHNLNTKELVRDRVVAESDYAYSLGEVVCTHAQRTHDPPGTEGLGCRGEWPGHRFDLATMHNLEEEWTDVSERAVGNLKAANLDDKLDGKRA</sequence>
<proteinExistence type="predicted"/>
<evidence type="ECO:0000313" key="2">
    <source>
        <dbReference type="Proteomes" id="UP001324427"/>
    </source>
</evidence>
<protein>
    <submittedName>
        <fullName evidence="1">Uncharacterized protein</fullName>
    </submittedName>
</protein>
<dbReference type="Proteomes" id="UP001324427">
    <property type="component" value="Unassembled WGS sequence"/>
</dbReference>
<dbReference type="AlphaFoldDB" id="A0AAV9J2X6"/>
<reference evidence="1 2" key="1">
    <citation type="submission" date="2021-11" db="EMBL/GenBank/DDBJ databases">
        <title>Black yeast isolated from Biological Soil Crust.</title>
        <authorList>
            <person name="Kurbessoian T."/>
        </authorList>
    </citation>
    <scope>NUCLEOTIDE SEQUENCE [LARGE SCALE GENOMIC DNA]</scope>
    <source>
        <strain evidence="1 2">CCFEE 5522</strain>
    </source>
</reference>
<accession>A0AAV9J2X6</accession>
<evidence type="ECO:0000313" key="1">
    <source>
        <dbReference type="EMBL" id="KAK4539212.1"/>
    </source>
</evidence>
<comment type="caution">
    <text evidence="1">The sequence shown here is derived from an EMBL/GenBank/DDBJ whole genome shotgun (WGS) entry which is preliminary data.</text>
</comment>
<gene>
    <name evidence="1" type="ORF">LTR36_000895</name>
</gene>
<dbReference type="EMBL" id="JAVFHQ010000109">
    <property type="protein sequence ID" value="KAK4539212.1"/>
    <property type="molecule type" value="Genomic_DNA"/>
</dbReference>
<keyword evidence="2" id="KW-1185">Reference proteome</keyword>
<name>A0AAV9J2X6_9PEZI</name>